<dbReference type="RefSeq" id="WP_154383535.1">
    <property type="nucleotide sequence ID" value="NZ_WKJK01000033.1"/>
</dbReference>
<dbReference type="InterPro" id="IPR049513">
    <property type="entry name" value="TetR_C_40"/>
</dbReference>
<evidence type="ECO:0000256" key="3">
    <source>
        <dbReference type="SAM" id="MobiDB-lite"/>
    </source>
</evidence>
<feature type="compositionally biased region" description="Polar residues" evidence="3">
    <location>
        <begin position="1"/>
        <end position="11"/>
    </location>
</feature>
<accession>A0A6I2LEH9</accession>
<evidence type="ECO:0000313" key="6">
    <source>
        <dbReference type="Proteomes" id="UP000433309"/>
    </source>
</evidence>
<protein>
    <submittedName>
        <fullName evidence="5">TetR family transcriptional regulator</fullName>
    </submittedName>
</protein>
<feature type="DNA-binding region" description="H-T-H motif" evidence="2">
    <location>
        <begin position="45"/>
        <end position="64"/>
    </location>
</feature>
<dbReference type="PRINTS" id="PR00455">
    <property type="entry name" value="HTHTETR"/>
</dbReference>
<evidence type="ECO:0000256" key="1">
    <source>
        <dbReference type="ARBA" id="ARBA00023125"/>
    </source>
</evidence>
<dbReference type="Gene3D" id="1.10.357.10">
    <property type="entry name" value="Tetracycline Repressor, domain 2"/>
    <property type="match status" value="1"/>
</dbReference>
<evidence type="ECO:0000313" key="5">
    <source>
        <dbReference type="EMBL" id="MRW94659.1"/>
    </source>
</evidence>
<proteinExistence type="predicted"/>
<name>A0A6I2LEH9_9BURK</name>
<dbReference type="PROSITE" id="PS50977">
    <property type="entry name" value="HTH_TETR_2"/>
    <property type="match status" value="1"/>
</dbReference>
<feature type="domain" description="HTH tetR-type" evidence="4">
    <location>
        <begin position="22"/>
        <end position="82"/>
    </location>
</feature>
<gene>
    <name evidence="5" type="ORF">GJ699_32305</name>
</gene>
<sequence length="236" mass="25583">MTEKSANTVRPHQQRVGQERRERTRALLIRSAIDVFARRGPDAPVIDDFIAAAGLARGTFYNYFRTTHELLEAVTGELSDEVLGVVDLEVLKYEDPAVRVCVGTRLYAQFALTYPVWGTFLTRIGSAHAVRGKLLDVYLGRDLALGIAGGRFAAGTALPARDIILGSIFFGIETLLTEASSGQHVERMLQIVLQGMGLSAQEAHTIAYMPLPDVGAMPSSIFSTLKQVAPPAARAS</sequence>
<dbReference type="GO" id="GO:0003677">
    <property type="term" value="F:DNA binding"/>
    <property type="evidence" value="ECO:0007669"/>
    <property type="project" value="UniProtKB-UniRule"/>
</dbReference>
<dbReference type="AlphaFoldDB" id="A0A6I2LEH9"/>
<keyword evidence="1 2" id="KW-0238">DNA-binding</keyword>
<feature type="region of interest" description="Disordered" evidence="3">
    <location>
        <begin position="1"/>
        <end position="21"/>
    </location>
</feature>
<keyword evidence="6" id="KW-1185">Reference proteome</keyword>
<dbReference type="SUPFAM" id="SSF46689">
    <property type="entry name" value="Homeodomain-like"/>
    <property type="match status" value="1"/>
</dbReference>
<dbReference type="Proteomes" id="UP000433309">
    <property type="component" value="Unassembled WGS sequence"/>
</dbReference>
<dbReference type="Pfam" id="PF00440">
    <property type="entry name" value="TetR_N"/>
    <property type="match status" value="1"/>
</dbReference>
<evidence type="ECO:0000256" key="2">
    <source>
        <dbReference type="PROSITE-ProRule" id="PRU00335"/>
    </source>
</evidence>
<organism evidence="5 6">
    <name type="scientific">Duganella guangzhouensis</name>
    <dbReference type="NCBI Taxonomy" id="2666084"/>
    <lineage>
        <taxon>Bacteria</taxon>
        <taxon>Pseudomonadati</taxon>
        <taxon>Pseudomonadota</taxon>
        <taxon>Betaproteobacteria</taxon>
        <taxon>Burkholderiales</taxon>
        <taxon>Oxalobacteraceae</taxon>
        <taxon>Telluria group</taxon>
        <taxon>Duganella</taxon>
    </lineage>
</organism>
<evidence type="ECO:0000259" key="4">
    <source>
        <dbReference type="PROSITE" id="PS50977"/>
    </source>
</evidence>
<dbReference type="InterPro" id="IPR009057">
    <property type="entry name" value="Homeodomain-like_sf"/>
</dbReference>
<reference evidence="5 6" key="1">
    <citation type="submission" date="2019-11" db="EMBL/GenBank/DDBJ databases">
        <title>Novel species isolated from a subtropical stream in China.</title>
        <authorList>
            <person name="Lu H."/>
        </authorList>
    </citation>
    <scope>NUCLEOTIDE SEQUENCE [LARGE SCALE GENOMIC DNA]</scope>
    <source>
        <strain evidence="5 6">FT80W</strain>
    </source>
</reference>
<dbReference type="EMBL" id="WKJK01000033">
    <property type="protein sequence ID" value="MRW94659.1"/>
    <property type="molecule type" value="Genomic_DNA"/>
</dbReference>
<dbReference type="InterPro" id="IPR001647">
    <property type="entry name" value="HTH_TetR"/>
</dbReference>
<dbReference type="Pfam" id="PF21306">
    <property type="entry name" value="TetR_C_40"/>
    <property type="match status" value="1"/>
</dbReference>
<comment type="caution">
    <text evidence="5">The sequence shown here is derived from an EMBL/GenBank/DDBJ whole genome shotgun (WGS) entry which is preliminary data.</text>
</comment>